<dbReference type="OrthoDB" id="7261414at2"/>
<dbReference type="GO" id="GO:0046872">
    <property type="term" value="F:metal ion binding"/>
    <property type="evidence" value="ECO:0007669"/>
    <property type="project" value="UniProtKB-KW"/>
</dbReference>
<dbReference type="PANTHER" id="PTHR30632:SF11">
    <property type="entry name" value="BLR4797 PROTEIN"/>
    <property type="match status" value="1"/>
</dbReference>
<feature type="signal peptide" evidence="4">
    <location>
        <begin position="1"/>
        <end position="19"/>
    </location>
</feature>
<gene>
    <name evidence="5" type="primary">modA_1</name>
    <name evidence="5" type="ORF">GJW-30_1_04155</name>
</gene>
<evidence type="ECO:0000256" key="3">
    <source>
        <dbReference type="ARBA" id="ARBA00022729"/>
    </source>
</evidence>
<dbReference type="Pfam" id="PF13531">
    <property type="entry name" value="SBP_bac_11"/>
    <property type="match status" value="1"/>
</dbReference>
<accession>A0A0S3Q076</accession>
<keyword evidence="2" id="KW-0479">Metal-binding</keyword>
<dbReference type="EMBL" id="AP014946">
    <property type="protein sequence ID" value="BAT61596.1"/>
    <property type="molecule type" value="Genomic_DNA"/>
</dbReference>
<dbReference type="NCBIfam" id="TIGR01256">
    <property type="entry name" value="modA"/>
    <property type="match status" value="1"/>
</dbReference>
<dbReference type="GO" id="GO:0015689">
    <property type="term" value="P:molybdate ion transport"/>
    <property type="evidence" value="ECO:0007669"/>
    <property type="project" value="InterPro"/>
</dbReference>
<keyword evidence="6" id="KW-1185">Reference proteome</keyword>
<proteinExistence type="inferred from homology"/>
<dbReference type="InterPro" id="IPR050682">
    <property type="entry name" value="ModA/WtpA"/>
</dbReference>
<evidence type="ECO:0000313" key="5">
    <source>
        <dbReference type="EMBL" id="BAT61596.1"/>
    </source>
</evidence>
<evidence type="ECO:0000256" key="1">
    <source>
        <dbReference type="ARBA" id="ARBA00009175"/>
    </source>
</evidence>
<feature type="chain" id="PRO_5006616034" evidence="4">
    <location>
        <begin position="20"/>
        <end position="257"/>
    </location>
</feature>
<name>A0A0S3Q076_9BRAD</name>
<evidence type="ECO:0000256" key="4">
    <source>
        <dbReference type="SAM" id="SignalP"/>
    </source>
</evidence>
<dbReference type="InterPro" id="IPR005950">
    <property type="entry name" value="ModA"/>
</dbReference>
<dbReference type="Proteomes" id="UP000236884">
    <property type="component" value="Chromosome"/>
</dbReference>
<keyword evidence="3 4" id="KW-0732">Signal</keyword>
<comment type="similarity">
    <text evidence="1">Belongs to the bacterial solute-binding protein ModA family.</text>
</comment>
<evidence type="ECO:0000256" key="2">
    <source>
        <dbReference type="ARBA" id="ARBA00022723"/>
    </source>
</evidence>
<dbReference type="RefSeq" id="WP_096358269.1">
    <property type="nucleotide sequence ID" value="NZ_AP014946.1"/>
</dbReference>
<dbReference type="Gene3D" id="3.40.190.10">
    <property type="entry name" value="Periplasmic binding protein-like II"/>
    <property type="match status" value="2"/>
</dbReference>
<sequence>MRIALRAAAAKFGLIAVLAAQGVVATAAEVKVMAGAAMRGAFGELVPQFERATGHKIVIEYGAGTTFRKQIEAGEAFDLVIIDASEVDELIKQGKIAGDTRADIVRAAIGVAVREGTPKPDISSVDAFEKTLLSVGSFTYAPDALYGRHLSQAFDRLGIGEQLKTKTKPNPLARVAPALAAGEVDLAIAGIPTLLSTKGVQIVGVLPGELENWLVNTAGVSAAAKEPDAAKTFIKYLATPEAITVIKAKGMELPLGR</sequence>
<organism evidence="5 6">
    <name type="scientific">Variibacter gotjawalensis</name>
    <dbReference type="NCBI Taxonomy" id="1333996"/>
    <lineage>
        <taxon>Bacteria</taxon>
        <taxon>Pseudomonadati</taxon>
        <taxon>Pseudomonadota</taxon>
        <taxon>Alphaproteobacteria</taxon>
        <taxon>Hyphomicrobiales</taxon>
        <taxon>Nitrobacteraceae</taxon>
        <taxon>Variibacter</taxon>
    </lineage>
</organism>
<dbReference type="GO" id="GO:0030973">
    <property type="term" value="F:molybdate ion binding"/>
    <property type="evidence" value="ECO:0007669"/>
    <property type="project" value="TreeGrafter"/>
</dbReference>
<dbReference type="PANTHER" id="PTHR30632">
    <property type="entry name" value="MOLYBDATE-BINDING PERIPLASMIC PROTEIN"/>
    <property type="match status" value="1"/>
</dbReference>
<protein>
    <submittedName>
        <fullName evidence="5">Molybdate-binding periplasmic protein</fullName>
    </submittedName>
</protein>
<reference evidence="5 6" key="1">
    <citation type="submission" date="2015-08" db="EMBL/GenBank/DDBJ databases">
        <title>Investigation of the bacterial diversity of lava forest soil.</title>
        <authorList>
            <person name="Lee J.S."/>
        </authorList>
    </citation>
    <scope>NUCLEOTIDE SEQUENCE [LARGE SCALE GENOMIC DNA]</scope>
    <source>
        <strain evidence="5 6">GJW-30</strain>
    </source>
</reference>
<evidence type="ECO:0000313" key="6">
    <source>
        <dbReference type="Proteomes" id="UP000236884"/>
    </source>
</evidence>
<dbReference type="KEGG" id="vgo:GJW-30_1_04155"/>
<dbReference type="SUPFAM" id="SSF53850">
    <property type="entry name" value="Periplasmic binding protein-like II"/>
    <property type="match status" value="1"/>
</dbReference>
<dbReference type="AlphaFoldDB" id="A0A0S3Q076"/>